<proteinExistence type="predicted"/>
<gene>
    <name evidence="1" type="ORF">EVAR_35374_1</name>
</gene>
<keyword evidence="2" id="KW-1185">Reference proteome</keyword>
<reference evidence="1 2" key="1">
    <citation type="journal article" date="2019" name="Commun. Biol.">
        <title>The bagworm genome reveals a unique fibroin gene that provides high tensile strength.</title>
        <authorList>
            <person name="Kono N."/>
            <person name="Nakamura H."/>
            <person name="Ohtoshi R."/>
            <person name="Tomita M."/>
            <person name="Numata K."/>
            <person name="Arakawa K."/>
        </authorList>
    </citation>
    <scope>NUCLEOTIDE SEQUENCE [LARGE SCALE GENOMIC DNA]</scope>
</reference>
<sequence>MDPLNFWSTDHTGNHDPDLGLTLESDLGFALEFDSGLDIDIGSDFAVNGAPLFRKEWKRPQSSHRRKALSAQGLNRHVFSEKCLSRHDEASENKWSPPVMDTRTLRGITIGTPSITYHIPSLEGSRSMRKGTLGVDHRHSHSLDKTQQRQLLHHIRDLCECDISPTELAHVLRPNWLEDGSTTSNI</sequence>
<name>A0A4C2A665_EUMVA</name>
<accession>A0A4C2A665</accession>
<comment type="caution">
    <text evidence="1">The sequence shown here is derived from an EMBL/GenBank/DDBJ whole genome shotgun (WGS) entry which is preliminary data.</text>
</comment>
<protein>
    <submittedName>
        <fullName evidence="1">Uncharacterized protein</fullName>
    </submittedName>
</protein>
<evidence type="ECO:0000313" key="1">
    <source>
        <dbReference type="EMBL" id="GBP94397.1"/>
    </source>
</evidence>
<dbReference type="Proteomes" id="UP000299102">
    <property type="component" value="Unassembled WGS sequence"/>
</dbReference>
<evidence type="ECO:0000313" key="2">
    <source>
        <dbReference type="Proteomes" id="UP000299102"/>
    </source>
</evidence>
<dbReference type="EMBL" id="BGZK01002499">
    <property type="protein sequence ID" value="GBP94397.1"/>
    <property type="molecule type" value="Genomic_DNA"/>
</dbReference>
<dbReference type="AlphaFoldDB" id="A0A4C2A665"/>
<organism evidence="1 2">
    <name type="scientific">Eumeta variegata</name>
    <name type="common">Bagworm moth</name>
    <name type="synonym">Eumeta japonica</name>
    <dbReference type="NCBI Taxonomy" id="151549"/>
    <lineage>
        <taxon>Eukaryota</taxon>
        <taxon>Metazoa</taxon>
        <taxon>Ecdysozoa</taxon>
        <taxon>Arthropoda</taxon>
        <taxon>Hexapoda</taxon>
        <taxon>Insecta</taxon>
        <taxon>Pterygota</taxon>
        <taxon>Neoptera</taxon>
        <taxon>Endopterygota</taxon>
        <taxon>Lepidoptera</taxon>
        <taxon>Glossata</taxon>
        <taxon>Ditrysia</taxon>
        <taxon>Tineoidea</taxon>
        <taxon>Psychidae</taxon>
        <taxon>Oiketicinae</taxon>
        <taxon>Eumeta</taxon>
    </lineage>
</organism>